<name>A0A1I7RVY0_BURXY</name>
<evidence type="ECO:0000313" key="9">
    <source>
        <dbReference type="Proteomes" id="UP000659654"/>
    </source>
</evidence>
<comment type="subcellular location">
    <subcellularLocation>
        <location evidence="1">Secreted</location>
    </subcellularLocation>
</comment>
<feature type="chain" id="PRO_5036021966" evidence="5">
    <location>
        <begin position="18"/>
        <end position="138"/>
    </location>
</feature>
<proteinExistence type="inferred from homology"/>
<dbReference type="Pfam" id="PF01060">
    <property type="entry name" value="TTR-52"/>
    <property type="match status" value="1"/>
</dbReference>
<dbReference type="InterPro" id="IPR001534">
    <property type="entry name" value="Transthyretin-like"/>
</dbReference>
<dbReference type="EMBL" id="CAJFCV020000002">
    <property type="protein sequence ID" value="CAG9094863.1"/>
    <property type="molecule type" value="Genomic_DNA"/>
</dbReference>
<reference evidence="7" key="2">
    <citation type="submission" date="2020-08" db="EMBL/GenBank/DDBJ databases">
        <authorList>
            <person name="Kikuchi T."/>
        </authorList>
    </citation>
    <scope>NUCLEOTIDE SEQUENCE</scope>
    <source>
        <strain evidence="6">Ka4C1</strain>
    </source>
</reference>
<dbReference type="SMR" id="A0A1I7RVY0"/>
<evidence type="ECO:0000256" key="2">
    <source>
        <dbReference type="ARBA" id="ARBA00010112"/>
    </source>
</evidence>
<evidence type="ECO:0000313" key="8">
    <source>
        <dbReference type="Proteomes" id="UP000095284"/>
    </source>
</evidence>
<dbReference type="AlphaFoldDB" id="A0A1I7RVY0"/>
<evidence type="ECO:0000256" key="1">
    <source>
        <dbReference type="ARBA" id="ARBA00004613"/>
    </source>
</evidence>
<gene>
    <name evidence="6" type="ORF">BXYJ_LOCUS3518</name>
</gene>
<comment type="similarity">
    <text evidence="2">Belongs to the nematode transthyretin-like family.</text>
</comment>
<organism evidence="8 10">
    <name type="scientific">Bursaphelenchus xylophilus</name>
    <name type="common">Pinewood nematode worm</name>
    <name type="synonym">Aphelenchoides xylophilus</name>
    <dbReference type="NCBI Taxonomy" id="6326"/>
    <lineage>
        <taxon>Eukaryota</taxon>
        <taxon>Metazoa</taxon>
        <taxon>Ecdysozoa</taxon>
        <taxon>Nematoda</taxon>
        <taxon>Chromadorea</taxon>
        <taxon>Rhabditida</taxon>
        <taxon>Tylenchina</taxon>
        <taxon>Tylenchomorpha</taxon>
        <taxon>Aphelenchoidea</taxon>
        <taxon>Aphelenchoididae</taxon>
        <taxon>Bursaphelenchus</taxon>
    </lineage>
</organism>
<dbReference type="Proteomes" id="UP000095284">
    <property type="component" value="Unplaced"/>
</dbReference>
<dbReference type="Gene3D" id="2.60.40.3330">
    <property type="match status" value="1"/>
</dbReference>
<accession>A0A1I7RVY0</accession>
<dbReference type="OrthoDB" id="5818349at2759"/>
<feature type="signal peptide" evidence="5">
    <location>
        <begin position="1"/>
        <end position="17"/>
    </location>
</feature>
<sequence length="138" mass="15732">MLLKIVVTLLLSGYATGFGEVQTYSVRGRITCDDQPSNLVTVRMYDYDKISEDDLMAEINTSEDGTFEMTGSSQELTPIEPYLRIYHHCGDTGEFLFVHCPLNFVYHLPEKGEREVVDVGTIKLRGKFRRDDEIRGCI</sequence>
<evidence type="ECO:0000256" key="4">
    <source>
        <dbReference type="ARBA" id="ARBA00022729"/>
    </source>
</evidence>
<protein>
    <submittedName>
        <fullName evidence="6">(pine wood nematode) hypothetical protein</fullName>
    </submittedName>
</protein>
<evidence type="ECO:0000313" key="7">
    <source>
        <dbReference type="EMBL" id="CAG9094863.1"/>
    </source>
</evidence>
<dbReference type="Proteomes" id="UP000582659">
    <property type="component" value="Unassembled WGS sequence"/>
</dbReference>
<dbReference type="WBParaSite" id="BXY_0489300.1">
    <property type="protein sequence ID" value="BXY_0489300.1"/>
    <property type="gene ID" value="BXY_0489300"/>
</dbReference>
<dbReference type="PANTHER" id="PTHR21700">
    <property type="entry name" value="TRANSTHYRETIN-LIKE FAMILY PROTEIN-RELATED"/>
    <property type="match status" value="1"/>
</dbReference>
<dbReference type="GO" id="GO:0005576">
    <property type="term" value="C:extracellular region"/>
    <property type="evidence" value="ECO:0007669"/>
    <property type="project" value="UniProtKB-SubCell"/>
</dbReference>
<keyword evidence="3" id="KW-0964">Secreted</keyword>
<dbReference type="GO" id="GO:0009986">
    <property type="term" value="C:cell surface"/>
    <property type="evidence" value="ECO:0007669"/>
    <property type="project" value="InterPro"/>
</dbReference>
<dbReference type="InterPro" id="IPR038479">
    <property type="entry name" value="Transthyretin-like_sf"/>
</dbReference>
<dbReference type="EMBL" id="CAJFDI010000002">
    <property type="protein sequence ID" value="CAD5214415.1"/>
    <property type="molecule type" value="Genomic_DNA"/>
</dbReference>
<dbReference type="Proteomes" id="UP000659654">
    <property type="component" value="Unassembled WGS sequence"/>
</dbReference>
<evidence type="ECO:0000313" key="10">
    <source>
        <dbReference type="WBParaSite" id="BXY_0489300.1"/>
    </source>
</evidence>
<keyword evidence="9" id="KW-1185">Reference proteome</keyword>
<evidence type="ECO:0000256" key="5">
    <source>
        <dbReference type="SAM" id="SignalP"/>
    </source>
</evidence>
<evidence type="ECO:0000313" key="6">
    <source>
        <dbReference type="EMBL" id="CAD5214415.1"/>
    </source>
</evidence>
<keyword evidence="4 5" id="KW-0732">Signal</keyword>
<evidence type="ECO:0000256" key="3">
    <source>
        <dbReference type="ARBA" id="ARBA00022525"/>
    </source>
</evidence>
<reference evidence="10" key="1">
    <citation type="submission" date="2016-11" db="UniProtKB">
        <authorList>
            <consortium name="WormBaseParasite"/>
        </authorList>
    </citation>
    <scope>IDENTIFICATION</scope>
</reference>